<accession>A0A0K8TZV7</accession>
<reference evidence="4" key="1">
    <citation type="submission" date="2015-06" db="EMBL/GenBank/DDBJ databases">
        <authorList>
            <person name="Hoefler B.C."/>
            <person name="Straight P.D."/>
        </authorList>
    </citation>
    <scope>NUCLEOTIDE SEQUENCE</scope>
</reference>
<dbReference type="OrthoDB" id="7788538at2759"/>
<evidence type="ECO:0000313" key="4">
    <source>
        <dbReference type="EMBL" id="JAI19997.1"/>
    </source>
</evidence>
<evidence type="ECO:0000256" key="2">
    <source>
        <dbReference type="ARBA" id="ARBA00022723"/>
    </source>
</evidence>
<protein>
    <submittedName>
        <fullName evidence="4">Putative nuclease HARBI1</fullName>
    </submittedName>
</protein>
<name>A0A0K8TZV7_BACLA</name>
<dbReference type="InterPro" id="IPR027806">
    <property type="entry name" value="HARBI1_dom"/>
</dbReference>
<dbReference type="AlphaFoldDB" id="A0A0K8TZV7"/>
<sequence>MRCIFQQRIYSIKIQVICDHKLRILHAEVGNPGSYHDSKVFRKSHIGRNTTSLFSGEEWIAGDSAYKLTKHLITPYRSNSSLADSERQAKFNKTEGVKHFLINGYLSAGCCITYS</sequence>
<evidence type="ECO:0000256" key="1">
    <source>
        <dbReference type="ARBA" id="ARBA00001968"/>
    </source>
</evidence>
<dbReference type="Pfam" id="PF13359">
    <property type="entry name" value="DDE_Tnp_4"/>
    <property type="match status" value="1"/>
</dbReference>
<keyword evidence="2" id="KW-0479">Metal-binding</keyword>
<proteinExistence type="predicted"/>
<feature type="domain" description="DDE Tnp4" evidence="3">
    <location>
        <begin position="10"/>
        <end position="93"/>
    </location>
</feature>
<dbReference type="GO" id="GO:0046872">
    <property type="term" value="F:metal ion binding"/>
    <property type="evidence" value="ECO:0007669"/>
    <property type="project" value="UniProtKB-KW"/>
</dbReference>
<evidence type="ECO:0000259" key="3">
    <source>
        <dbReference type="Pfam" id="PF13359"/>
    </source>
</evidence>
<comment type="cofactor">
    <cofactor evidence="1">
        <name>a divalent metal cation</name>
        <dbReference type="ChEBI" id="CHEBI:60240"/>
    </cofactor>
</comment>
<organism evidence="4">
    <name type="scientific">Bactrocera latifrons</name>
    <name type="common">Malaysian fruit fly</name>
    <name type="synonym">Chaetodacus latifrons</name>
    <dbReference type="NCBI Taxonomy" id="174628"/>
    <lineage>
        <taxon>Eukaryota</taxon>
        <taxon>Metazoa</taxon>
        <taxon>Ecdysozoa</taxon>
        <taxon>Arthropoda</taxon>
        <taxon>Hexapoda</taxon>
        <taxon>Insecta</taxon>
        <taxon>Pterygota</taxon>
        <taxon>Neoptera</taxon>
        <taxon>Endopterygota</taxon>
        <taxon>Diptera</taxon>
        <taxon>Brachycera</taxon>
        <taxon>Muscomorpha</taxon>
        <taxon>Tephritoidea</taxon>
        <taxon>Tephritidae</taxon>
        <taxon>Bactrocera</taxon>
        <taxon>Bactrocera</taxon>
    </lineage>
</organism>
<dbReference type="EMBL" id="GDHF01032317">
    <property type="protein sequence ID" value="JAI19997.1"/>
    <property type="molecule type" value="Transcribed_RNA"/>
</dbReference>
<gene>
    <name evidence="4" type="primary">harbi1_23</name>
    <name evidence="4" type="ORF">c0_g4_i1</name>
</gene>